<evidence type="ECO:0000256" key="1">
    <source>
        <dbReference type="SAM" id="MobiDB-lite"/>
    </source>
</evidence>
<sequence>MAESTINTGQPSVDTNPDALLPDKEMLKLCLDRWTAARDWRANKESQWQKWYKLYRSYAERKTWPHNVNLFIPLVWSTVESFLPRLVVQKPTILVESRGDENIDAAAFHRQLLEYQWQELKIPKLIEEWEKEALIYGTGIVKVGWETKKMTRKFNSPTGEGGEVAEMIETDFVVKDRPFISLVAIENFYPEPGSPDVVEARFVIERSKKTFWELEALGKELGWNMGVIKKLKDKQFTDTDVHGEDSAKLERETTFGTSDSKMAKHEAKIWEFEVLEYWEDGRYCIFLTDPEVVLKNDYNPFWHGNKPYLRIVDNALPGEFYGVGEPEVLQSLAIELNALHNLRLENVERSVFQMFKVRIGAPITQSMTKFKPQGIIWVNQQDDIEPLFQGQPSIALSREEDGLRTWAQIATGANDNFQGQQADKTETATGASILAQAAASRVGMKFFQLATAGLEPLGEMLIALNEQHMKPENAISIVGPEGQAHVKLGPAQLATGGALLSVKLDIGATDPINREMKLQKDMNLLSIFMQLYGDPNHPAIQALIKRILDLGDIHIDEELLAVRPDPANVEASGGQAGGQAPAEAGPSTRDALGVDDGG</sequence>
<proteinExistence type="predicted"/>
<evidence type="ECO:0008006" key="3">
    <source>
        <dbReference type="Google" id="ProtNLM"/>
    </source>
</evidence>
<evidence type="ECO:0000313" key="2">
    <source>
        <dbReference type="EMBL" id="KKM34716.1"/>
    </source>
</evidence>
<gene>
    <name evidence="2" type="ORF">LCGC14_1565160</name>
</gene>
<organism evidence="2">
    <name type="scientific">marine sediment metagenome</name>
    <dbReference type="NCBI Taxonomy" id="412755"/>
    <lineage>
        <taxon>unclassified sequences</taxon>
        <taxon>metagenomes</taxon>
        <taxon>ecological metagenomes</taxon>
    </lineage>
</organism>
<feature type="region of interest" description="Disordered" evidence="1">
    <location>
        <begin position="567"/>
        <end position="598"/>
    </location>
</feature>
<protein>
    <recommendedName>
        <fullName evidence="3">Portal protein</fullName>
    </recommendedName>
</protein>
<comment type="caution">
    <text evidence="2">The sequence shown here is derived from an EMBL/GenBank/DDBJ whole genome shotgun (WGS) entry which is preliminary data.</text>
</comment>
<dbReference type="AlphaFoldDB" id="A0A0F9LLX4"/>
<dbReference type="InterPro" id="IPR056909">
    <property type="entry name" value="SU10_portal"/>
</dbReference>
<reference evidence="2" key="1">
    <citation type="journal article" date="2015" name="Nature">
        <title>Complex archaea that bridge the gap between prokaryotes and eukaryotes.</title>
        <authorList>
            <person name="Spang A."/>
            <person name="Saw J.H."/>
            <person name="Jorgensen S.L."/>
            <person name="Zaremba-Niedzwiedzka K."/>
            <person name="Martijn J."/>
            <person name="Lind A.E."/>
            <person name="van Eijk R."/>
            <person name="Schleper C."/>
            <person name="Guy L."/>
            <person name="Ettema T.J."/>
        </authorList>
    </citation>
    <scope>NUCLEOTIDE SEQUENCE</scope>
</reference>
<dbReference type="EMBL" id="LAZR01012133">
    <property type="protein sequence ID" value="KKM34716.1"/>
    <property type="molecule type" value="Genomic_DNA"/>
</dbReference>
<name>A0A0F9LLX4_9ZZZZ</name>
<accession>A0A0F9LLX4</accession>
<feature type="compositionally biased region" description="Low complexity" evidence="1">
    <location>
        <begin position="570"/>
        <end position="587"/>
    </location>
</feature>
<dbReference type="Pfam" id="PF23899">
    <property type="entry name" value="SU10_portal"/>
    <property type="match status" value="1"/>
</dbReference>